<dbReference type="Pfam" id="PF08568">
    <property type="entry name" value="Kinetochor_Ybp2"/>
    <property type="match status" value="2"/>
</dbReference>
<dbReference type="Proteomes" id="UP001370490">
    <property type="component" value="Unassembled WGS sequence"/>
</dbReference>
<dbReference type="InterPro" id="IPR011989">
    <property type="entry name" value="ARM-like"/>
</dbReference>
<dbReference type="SUPFAM" id="SSF48371">
    <property type="entry name" value="ARM repeat"/>
    <property type="match status" value="1"/>
</dbReference>
<dbReference type="EMBL" id="JBAMMX010000027">
    <property type="protein sequence ID" value="KAK6912547.1"/>
    <property type="molecule type" value="Genomic_DNA"/>
</dbReference>
<keyword evidence="2" id="KW-1185">Reference proteome</keyword>
<protein>
    <submittedName>
        <fullName evidence="1">YAP-binding/ALF4/Glomulin</fullName>
    </submittedName>
</protein>
<dbReference type="PANTHER" id="PTHR15430:SF1">
    <property type="entry name" value="GLOMULIN"/>
    <property type="match status" value="1"/>
</dbReference>
<dbReference type="InterPro" id="IPR016024">
    <property type="entry name" value="ARM-type_fold"/>
</dbReference>
<dbReference type="AlphaFoldDB" id="A0AAN8UL98"/>
<dbReference type="GO" id="GO:0005737">
    <property type="term" value="C:cytoplasm"/>
    <property type="evidence" value="ECO:0007669"/>
    <property type="project" value="TreeGrafter"/>
</dbReference>
<comment type="caution">
    <text evidence="1">The sequence shown here is derived from an EMBL/GenBank/DDBJ whole genome shotgun (WGS) entry which is preliminary data.</text>
</comment>
<gene>
    <name evidence="1" type="ORF">RJ641_022148</name>
</gene>
<evidence type="ECO:0000313" key="1">
    <source>
        <dbReference type="EMBL" id="KAK6912547.1"/>
    </source>
</evidence>
<accession>A0AAN8UL98</accession>
<evidence type="ECO:0000313" key="2">
    <source>
        <dbReference type="Proteomes" id="UP001370490"/>
    </source>
</evidence>
<proteinExistence type="predicted"/>
<dbReference type="Gene3D" id="1.25.10.10">
    <property type="entry name" value="Leucine-rich Repeat Variant"/>
    <property type="match status" value="1"/>
</dbReference>
<organism evidence="1 2">
    <name type="scientific">Dillenia turbinata</name>
    <dbReference type="NCBI Taxonomy" id="194707"/>
    <lineage>
        <taxon>Eukaryota</taxon>
        <taxon>Viridiplantae</taxon>
        <taxon>Streptophyta</taxon>
        <taxon>Embryophyta</taxon>
        <taxon>Tracheophyta</taxon>
        <taxon>Spermatophyta</taxon>
        <taxon>Magnoliopsida</taxon>
        <taxon>eudicotyledons</taxon>
        <taxon>Gunneridae</taxon>
        <taxon>Pentapetalae</taxon>
        <taxon>Dilleniales</taxon>
        <taxon>Dilleniaceae</taxon>
        <taxon>Dillenia</taxon>
    </lineage>
</organism>
<reference evidence="1 2" key="1">
    <citation type="submission" date="2023-12" db="EMBL/GenBank/DDBJ databases">
        <title>A high-quality genome assembly for Dillenia turbinata (Dilleniales).</title>
        <authorList>
            <person name="Chanderbali A."/>
        </authorList>
    </citation>
    <scope>NUCLEOTIDE SEQUENCE [LARGE SCALE GENOMIC DNA]</scope>
    <source>
        <strain evidence="1">LSX21</strain>
        <tissue evidence="1">Leaf</tissue>
    </source>
</reference>
<dbReference type="InterPro" id="IPR019516">
    <property type="entry name" value="Glomulin/ALF4"/>
</dbReference>
<sequence>MSTETHQLELLRQTLSSCSNSIELGDHRNSEARISELVQFLNSISDSDDIDSNANALELLSELDTYISSPTLDQEVADALSFELPKVVAKFSGASSKFLEVAESVIDQFILRCSPRDMLPILCEALDSSISNPGYFAPLLSGLAKVILYVQRRHFEQLKEVVPVVVNVLKAVSSESDNEDTDFVNLFSRTISIATNIQTVCKKLDGRVNDKLRALLGLLVLQIMAFVSIDLKNKAVVLPLVQQLSNIFPYCGLSFLSLISGSDIDRIVNTFLDDDGDYYIRCFSDVQLGASLSVIWGHISSKVAGAAGEDMTLVKNELRAGRDKRWQAVGMLKDIFSSFNLSWELKKYAVDFLHCIMRGDKPGNYNDAHVEGSCHFPSLLASCQALEKTIIYAPEGALRKDTFAALKMTAVLIGCFKDEMHKESCQRIASSNEPVRNENEAPQNSNFWSSSVLELVELVLRPHKGGPPALPEHGDEVLSALNLYRFVLLTESAAKTNSTGVLSKSSLQKAYNEWLLPLRTLVTGIITENKDDYDQFAMDTVCALNPVELVLYRCLELVEEKLRNST</sequence>
<dbReference type="GO" id="GO:0055105">
    <property type="term" value="F:ubiquitin-protein transferase inhibitor activity"/>
    <property type="evidence" value="ECO:0007669"/>
    <property type="project" value="TreeGrafter"/>
</dbReference>
<name>A0AAN8UL98_9MAGN</name>
<dbReference type="PANTHER" id="PTHR15430">
    <property type="entry name" value="GLOMULIN"/>
    <property type="match status" value="1"/>
</dbReference>
<dbReference type="InterPro" id="IPR013877">
    <property type="entry name" value="YAP-bd/ALF4/Glomulin"/>
</dbReference>